<evidence type="ECO:0000313" key="2">
    <source>
        <dbReference type="Proteomes" id="UP000005025"/>
    </source>
</evidence>
<sequence>MYRKSEIMLRIDLIGATHNGIDTPHVHIFDQTHSDGFDAIPLSSLGNYNPTDDVVQSLYEFLKYNNFETAGISISPKTV</sequence>
<dbReference type="STRING" id="797516.HMPREF9104_03101"/>
<gene>
    <name evidence="1" type="ORF">HMPREF9104_03101</name>
</gene>
<dbReference type="Proteomes" id="UP000005025">
    <property type="component" value="Unassembled WGS sequence"/>
</dbReference>
<dbReference type="EMBL" id="AGRJ01000265">
    <property type="protein sequence ID" value="EHO46981.1"/>
    <property type="molecule type" value="Genomic_DNA"/>
</dbReference>
<dbReference type="HOGENOM" id="CLU_2601597_0_0_9"/>
<reference evidence="1 2" key="1">
    <citation type="submission" date="2011-09" db="EMBL/GenBank/DDBJ databases">
        <authorList>
            <person name="Weinstock G."/>
            <person name="Sodergren E."/>
            <person name="Clifton S."/>
            <person name="Fulton L."/>
            <person name="Fulton B."/>
            <person name="Courtney L."/>
            <person name="Fronick C."/>
            <person name="Harrison M."/>
            <person name="Strong C."/>
            <person name="Farmer C."/>
            <person name="Delahaunty K."/>
            <person name="Markovic C."/>
            <person name="Hall O."/>
            <person name="Minx P."/>
            <person name="Tomlinson C."/>
            <person name="Mitreva M."/>
            <person name="Hou S."/>
            <person name="Chen J."/>
            <person name="Wollam A."/>
            <person name="Pepin K.H."/>
            <person name="Johnson M."/>
            <person name="Bhonagiri V."/>
            <person name="Zhang X."/>
            <person name="Suruliraj S."/>
            <person name="Warren W."/>
            <person name="Chinwalla A."/>
            <person name="Mardis E.R."/>
            <person name="Wilson R.K."/>
        </authorList>
    </citation>
    <scope>NUCLEOTIDE SEQUENCE [LARGE SCALE GENOMIC DNA]</scope>
    <source>
        <strain evidence="1 2">F0435</strain>
    </source>
</reference>
<evidence type="ECO:0000313" key="1">
    <source>
        <dbReference type="EMBL" id="EHO46981.1"/>
    </source>
</evidence>
<proteinExistence type="predicted"/>
<dbReference type="AlphaFoldDB" id="H1LKF4"/>
<protein>
    <submittedName>
        <fullName evidence="1">Uncharacterized protein</fullName>
    </submittedName>
</protein>
<organism evidence="1 2">
    <name type="scientific">Lentilactobacillus kisonensis F0435</name>
    <dbReference type="NCBI Taxonomy" id="797516"/>
    <lineage>
        <taxon>Bacteria</taxon>
        <taxon>Bacillati</taxon>
        <taxon>Bacillota</taxon>
        <taxon>Bacilli</taxon>
        <taxon>Lactobacillales</taxon>
        <taxon>Lactobacillaceae</taxon>
        <taxon>Lentilactobacillus</taxon>
    </lineage>
</organism>
<name>H1LKF4_9LACO</name>
<accession>H1LKF4</accession>
<comment type="caution">
    <text evidence="1">The sequence shown here is derived from an EMBL/GenBank/DDBJ whole genome shotgun (WGS) entry which is preliminary data.</text>
</comment>